<dbReference type="OrthoDB" id="8138334at2"/>
<name>A0A3L7ANA2_9HYPH</name>
<feature type="transmembrane region" description="Helical" evidence="7">
    <location>
        <begin position="40"/>
        <end position="59"/>
    </location>
</feature>
<dbReference type="InterPro" id="IPR000515">
    <property type="entry name" value="MetI-like"/>
</dbReference>
<evidence type="ECO:0000313" key="9">
    <source>
        <dbReference type="EMBL" id="RLP81584.1"/>
    </source>
</evidence>
<evidence type="ECO:0000256" key="3">
    <source>
        <dbReference type="ARBA" id="ARBA00022475"/>
    </source>
</evidence>
<evidence type="ECO:0000313" key="10">
    <source>
        <dbReference type="Proteomes" id="UP000269692"/>
    </source>
</evidence>
<accession>A0A3L7ANA2</accession>
<comment type="caution">
    <text evidence="9">The sequence shown here is derived from an EMBL/GenBank/DDBJ whole genome shotgun (WGS) entry which is preliminary data.</text>
</comment>
<feature type="domain" description="ABC transmembrane type-1" evidence="8">
    <location>
        <begin position="71"/>
        <end position="251"/>
    </location>
</feature>
<evidence type="ECO:0000256" key="5">
    <source>
        <dbReference type="ARBA" id="ARBA00022989"/>
    </source>
</evidence>
<dbReference type="PANTHER" id="PTHR30151:SF20">
    <property type="entry name" value="ABC TRANSPORTER PERMEASE PROTEIN HI_0355-RELATED"/>
    <property type="match status" value="1"/>
</dbReference>
<dbReference type="PANTHER" id="PTHR30151">
    <property type="entry name" value="ALKANE SULFONATE ABC TRANSPORTER-RELATED, MEMBRANE SUBUNIT"/>
    <property type="match status" value="1"/>
</dbReference>
<evidence type="ECO:0000256" key="6">
    <source>
        <dbReference type="ARBA" id="ARBA00023136"/>
    </source>
</evidence>
<keyword evidence="2 7" id="KW-0813">Transport</keyword>
<evidence type="ECO:0000256" key="2">
    <source>
        <dbReference type="ARBA" id="ARBA00022448"/>
    </source>
</evidence>
<keyword evidence="10" id="KW-1185">Reference proteome</keyword>
<dbReference type="EMBL" id="RCTF01000001">
    <property type="protein sequence ID" value="RLP81584.1"/>
    <property type="molecule type" value="Genomic_DNA"/>
</dbReference>
<reference evidence="9 10" key="1">
    <citation type="submission" date="2018-10" db="EMBL/GenBank/DDBJ databases">
        <title>Xanthobacter tagetidis genome sequencing and assembly.</title>
        <authorList>
            <person name="Maclea K.S."/>
            <person name="Goen A.E."/>
            <person name="Fatima S.A."/>
        </authorList>
    </citation>
    <scope>NUCLEOTIDE SEQUENCE [LARGE SCALE GENOMIC DNA]</scope>
    <source>
        <strain evidence="9 10">ATCC 700314</strain>
    </source>
</reference>
<feature type="transmembrane region" description="Helical" evidence="7">
    <location>
        <begin position="71"/>
        <end position="99"/>
    </location>
</feature>
<organism evidence="9 10">
    <name type="scientific">Xanthobacter tagetidis</name>
    <dbReference type="NCBI Taxonomy" id="60216"/>
    <lineage>
        <taxon>Bacteria</taxon>
        <taxon>Pseudomonadati</taxon>
        <taxon>Pseudomonadota</taxon>
        <taxon>Alphaproteobacteria</taxon>
        <taxon>Hyphomicrobiales</taxon>
        <taxon>Xanthobacteraceae</taxon>
        <taxon>Xanthobacter</taxon>
    </lineage>
</organism>
<evidence type="ECO:0000256" key="4">
    <source>
        <dbReference type="ARBA" id="ARBA00022692"/>
    </source>
</evidence>
<proteinExistence type="inferred from homology"/>
<evidence type="ECO:0000256" key="1">
    <source>
        <dbReference type="ARBA" id="ARBA00004651"/>
    </source>
</evidence>
<feature type="transmembrane region" description="Helical" evidence="7">
    <location>
        <begin position="119"/>
        <end position="150"/>
    </location>
</feature>
<dbReference type="PROSITE" id="PS50928">
    <property type="entry name" value="ABC_TM1"/>
    <property type="match status" value="1"/>
</dbReference>
<feature type="transmembrane region" description="Helical" evidence="7">
    <location>
        <begin position="12"/>
        <end position="28"/>
    </location>
</feature>
<gene>
    <name evidence="9" type="ORF">D9R14_00840</name>
</gene>
<keyword evidence="5 7" id="KW-1133">Transmembrane helix</keyword>
<dbReference type="SUPFAM" id="SSF161098">
    <property type="entry name" value="MetI-like"/>
    <property type="match status" value="1"/>
</dbReference>
<evidence type="ECO:0000259" key="8">
    <source>
        <dbReference type="PROSITE" id="PS50928"/>
    </source>
</evidence>
<dbReference type="Pfam" id="PF00528">
    <property type="entry name" value="BPD_transp_1"/>
    <property type="match status" value="1"/>
</dbReference>
<sequence>MTTLAAQSTRRTARYIQLAAVAAFLVAWETGTGNGWMNAFIESPTFWFSTPSAIGTLFWKLTLNGQLLNHVWLTVSATLIGLAIGAAIGTALGILMSLSDWLEKLFDPIWSAMNALPKIALAPAFAAALGIGIASKAALAVTIVVFVFLFNTVAGLKGIDPVVRSNLRLMGASRWQMLKMLMLPQLARWHYGALRISLGLALTAVVVGEFVAARGGVGFIIQYGFGTFNVAWCYVGIIVLGVLALVLDGLLRWGQSRLSPWETTR</sequence>
<dbReference type="CDD" id="cd06261">
    <property type="entry name" value="TM_PBP2"/>
    <property type="match status" value="1"/>
</dbReference>
<dbReference type="GO" id="GO:0055085">
    <property type="term" value="P:transmembrane transport"/>
    <property type="evidence" value="ECO:0007669"/>
    <property type="project" value="InterPro"/>
</dbReference>
<dbReference type="RefSeq" id="WP_121621399.1">
    <property type="nucleotide sequence ID" value="NZ_JACIIW010000004.1"/>
</dbReference>
<protein>
    <submittedName>
        <fullName evidence="9">ABC transporter permease</fullName>
    </submittedName>
</protein>
<comment type="subcellular location">
    <subcellularLocation>
        <location evidence="1 7">Cell membrane</location>
        <topology evidence="1 7">Multi-pass membrane protein</topology>
    </subcellularLocation>
</comment>
<keyword evidence="3" id="KW-1003">Cell membrane</keyword>
<dbReference type="GO" id="GO:0005886">
    <property type="term" value="C:plasma membrane"/>
    <property type="evidence" value="ECO:0007669"/>
    <property type="project" value="UniProtKB-SubCell"/>
</dbReference>
<keyword evidence="4 7" id="KW-0812">Transmembrane</keyword>
<feature type="transmembrane region" description="Helical" evidence="7">
    <location>
        <begin position="189"/>
        <end position="208"/>
    </location>
</feature>
<evidence type="ECO:0000256" key="7">
    <source>
        <dbReference type="RuleBase" id="RU363032"/>
    </source>
</evidence>
<dbReference type="AlphaFoldDB" id="A0A3L7ANA2"/>
<feature type="transmembrane region" description="Helical" evidence="7">
    <location>
        <begin position="220"/>
        <end position="247"/>
    </location>
</feature>
<dbReference type="Gene3D" id="1.10.3720.10">
    <property type="entry name" value="MetI-like"/>
    <property type="match status" value="1"/>
</dbReference>
<dbReference type="Proteomes" id="UP000269692">
    <property type="component" value="Unassembled WGS sequence"/>
</dbReference>
<dbReference type="InterPro" id="IPR035906">
    <property type="entry name" value="MetI-like_sf"/>
</dbReference>
<comment type="similarity">
    <text evidence="7">Belongs to the binding-protein-dependent transport system permease family.</text>
</comment>
<keyword evidence="6 7" id="KW-0472">Membrane</keyword>